<sequence>MIRVAIPKKMRRRLNTRHTTAPNQISGLVRRGSVCRSIGCFTEVLVLLFGVWGGLFSLFTACFDMTIWLRDTGVACFCDGGGGGGRGLRDGDGAGRESSDLDGDGSGRESILKKF</sequence>
<keyword evidence="2" id="KW-0472">Membrane</keyword>
<dbReference type="OrthoDB" id="10404664at2759"/>
<accession>A0A2P5AYR8</accession>
<evidence type="ECO:0000256" key="2">
    <source>
        <dbReference type="SAM" id="Phobius"/>
    </source>
</evidence>
<evidence type="ECO:0000256" key="1">
    <source>
        <dbReference type="SAM" id="MobiDB-lite"/>
    </source>
</evidence>
<keyword evidence="4" id="KW-1185">Reference proteome</keyword>
<organism evidence="3 4">
    <name type="scientific">Parasponia andersonii</name>
    <name type="common">Sponia andersonii</name>
    <dbReference type="NCBI Taxonomy" id="3476"/>
    <lineage>
        <taxon>Eukaryota</taxon>
        <taxon>Viridiplantae</taxon>
        <taxon>Streptophyta</taxon>
        <taxon>Embryophyta</taxon>
        <taxon>Tracheophyta</taxon>
        <taxon>Spermatophyta</taxon>
        <taxon>Magnoliopsida</taxon>
        <taxon>eudicotyledons</taxon>
        <taxon>Gunneridae</taxon>
        <taxon>Pentapetalae</taxon>
        <taxon>rosids</taxon>
        <taxon>fabids</taxon>
        <taxon>Rosales</taxon>
        <taxon>Cannabaceae</taxon>
        <taxon>Parasponia</taxon>
    </lineage>
</organism>
<evidence type="ECO:0000313" key="3">
    <source>
        <dbReference type="EMBL" id="PON41680.1"/>
    </source>
</evidence>
<reference evidence="4" key="1">
    <citation type="submission" date="2016-06" db="EMBL/GenBank/DDBJ databases">
        <title>Parallel loss of symbiosis genes in relatives of nitrogen-fixing non-legume Parasponia.</title>
        <authorList>
            <person name="Van Velzen R."/>
            <person name="Holmer R."/>
            <person name="Bu F."/>
            <person name="Rutten L."/>
            <person name="Van Zeijl A."/>
            <person name="Liu W."/>
            <person name="Santuari L."/>
            <person name="Cao Q."/>
            <person name="Sharma T."/>
            <person name="Shen D."/>
            <person name="Roswanjaya Y."/>
            <person name="Wardhani T."/>
            <person name="Kalhor M.S."/>
            <person name="Jansen J."/>
            <person name="Van den Hoogen J."/>
            <person name="Gungor B."/>
            <person name="Hartog M."/>
            <person name="Hontelez J."/>
            <person name="Verver J."/>
            <person name="Yang W.-C."/>
            <person name="Schijlen E."/>
            <person name="Repin R."/>
            <person name="Schilthuizen M."/>
            <person name="Schranz E."/>
            <person name="Heidstra R."/>
            <person name="Miyata K."/>
            <person name="Fedorova E."/>
            <person name="Kohlen W."/>
            <person name="Bisseling T."/>
            <person name="Smit S."/>
            <person name="Geurts R."/>
        </authorList>
    </citation>
    <scope>NUCLEOTIDE SEQUENCE [LARGE SCALE GENOMIC DNA]</scope>
    <source>
        <strain evidence="4">cv. WU1-14</strain>
    </source>
</reference>
<protein>
    <recommendedName>
        <fullName evidence="5">Transmembrane protein</fullName>
    </recommendedName>
</protein>
<feature type="compositionally biased region" description="Basic and acidic residues" evidence="1">
    <location>
        <begin position="87"/>
        <end position="115"/>
    </location>
</feature>
<dbReference type="EMBL" id="JXTB01000409">
    <property type="protein sequence ID" value="PON41680.1"/>
    <property type="molecule type" value="Genomic_DNA"/>
</dbReference>
<dbReference type="AlphaFoldDB" id="A0A2P5AYR8"/>
<comment type="caution">
    <text evidence="3">The sequence shown here is derived from an EMBL/GenBank/DDBJ whole genome shotgun (WGS) entry which is preliminary data.</text>
</comment>
<name>A0A2P5AYR8_PARAD</name>
<feature type="region of interest" description="Disordered" evidence="1">
    <location>
        <begin position="85"/>
        <end position="115"/>
    </location>
</feature>
<keyword evidence="2" id="KW-1133">Transmembrane helix</keyword>
<evidence type="ECO:0008006" key="5">
    <source>
        <dbReference type="Google" id="ProtNLM"/>
    </source>
</evidence>
<feature type="transmembrane region" description="Helical" evidence="2">
    <location>
        <begin position="38"/>
        <end position="59"/>
    </location>
</feature>
<keyword evidence="2" id="KW-0812">Transmembrane</keyword>
<evidence type="ECO:0000313" key="4">
    <source>
        <dbReference type="Proteomes" id="UP000237105"/>
    </source>
</evidence>
<proteinExistence type="predicted"/>
<gene>
    <name evidence="3" type="ORF">PanWU01x14_287430</name>
</gene>
<dbReference type="Proteomes" id="UP000237105">
    <property type="component" value="Unassembled WGS sequence"/>
</dbReference>